<sequence length="255" mass="28214">MAVYAGALASGRLRHFTICLEDYEERLPISRHALFCAGHRRCTFPSDHENSLKKFQTDHIDLHYIHCAEPIVRIEKTIAAMAELINRGLLTGSFHNVVDVSDCHYTPASIWTTSPRSSSSPTSSLCLARGTMLRPASAPLPISTPFLLSAVTPRATHHQSHGTFSLPTHDSSPSPPPPSPVSWPSSADQARAKDLEQEVLLLNKRVDVLEWNTREDHQQIQKLQDELNNKEVNLSAAERQVSAKETALEKAEGGE</sequence>
<gene>
    <name evidence="3" type="ORF">EW146_g2433</name>
</gene>
<evidence type="ECO:0000313" key="3">
    <source>
        <dbReference type="EMBL" id="THH18586.1"/>
    </source>
</evidence>
<dbReference type="Proteomes" id="UP000310158">
    <property type="component" value="Unassembled WGS sequence"/>
</dbReference>
<dbReference type="Pfam" id="PF00248">
    <property type="entry name" value="Aldo_ket_red"/>
    <property type="match status" value="1"/>
</dbReference>
<dbReference type="Gene3D" id="3.20.20.100">
    <property type="entry name" value="NADP-dependent oxidoreductase domain"/>
    <property type="match status" value="1"/>
</dbReference>
<feature type="domain" description="NADP-dependent oxidoreductase" evidence="2">
    <location>
        <begin position="47"/>
        <end position="90"/>
    </location>
</feature>
<dbReference type="InterPro" id="IPR036812">
    <property type="entry name" value="NAD(P)_OxRdtase_dom_sf"/>
</dbReference>
<proteinExistence type="predicted"/>
<dbReference type="AlphaFoldDB" id="A0A4S4M0N0"/>
<dbReference type="SUPFAM" id="SSF51430">
    <property type="entry name" value="NAD(P)-linked oxidoreductase"/>
    <property type="match status" value="1"/>
</dbReference>
<feature type="region of interest" description="Disordered" evidence="1">
    <location>
        <begin position="158"/>
        <end position="190"/>
    </location>
</feature>
<feature type="compositionally biased region" description="Polar residues" evidence="1">
    <location>
        <begin position="161"/>
        <end position="170"/>
    </location>
</feature>
<evidence type="ECO:0000259" key="2">
    <source>
        <dbReference type="Pfam" id="PF00248"/>
    </source>
</evidence>
<accession>A0A4S4M0N0</accession>
<evidence type="ECO:0000313" key="4">
    <source>
        <dbReference type="Proteomes" id="UP000310158"/>
    </source>
</evidence>
<comment type="caution">
    <text evidence="3">The sequence shown here is derived from an EMBL/GenBank/DDBJ whole genome shotgun (WGS) entry which is preliminary data.</text>
</comment>
<feature type="compositionally biased region" description="Basic and acidic residues" evidence="1">
    <location>
        <begin position="246"/>
        <end position="255"/>
    </location>
</feature>
<keyword evidence="4" id="KW-1185">Reference proteome</keyword>
<feature type="region of interest" description="Disordered" evidence="1">
    <location>
        <begin position="234"/>
        <end position="255"/>
    </location>
</feature>
<protein>
    <recommendedName>
        <fullName evidence="2">NADP-dependent oxidoreductase domain-containing protein</fullName>
    </recommendedName>
</protein>
<reference evidence="3 4" key="1">
    <citation type="submission" date="2019-02" db="EMBL/GenBank/DDBJ databases">
        <title>Genome sequencing of the rare red list fungi Bondarzewia mesenterica.</title>
        <authorList>
            <person name="Buettner E."/>
            <person name="Kellner H."/>
        </authorList>
    </citation>
    <scope>NUCLEOTIDE SEQUENCE [LARGE SCALE GENOMIC DNA]</scope>
    <source>
        <strain evidence="3 4">DSM 108281</strain>
    </source>
</reference>
<organism evidence="3 4">
    <name type="scientific">Bondarzewia mesenterica</name>
    <dbReference type="NCBI Taxonomy" id="1095465"/>
    <lineage>
        <taxon>Eukaryota</taxon>
        <taxon>Fungi</taxon>
        <taxon>Dikarya</taxon>
        <taxon>Basidiomycota</taxon>
        <taxon>Agaricomycotina</taxon>
        <taxon>Agaricomycetes</taxon>
        <taxon>Russulales</taxon>
        <taxon>Bondarzewiaceae</taxon>
        <taxon>Bondarzewia</taxon>
    </lineage>
</organism>
<dbReference type="InterPro" id="IPR023210">
    <property type="entry name" value="NADP_OxRdtase_dom"/>
</dbReference>
<dbReference type="EMBL" id="SGPL01000071">
    <property type="protein sequence ID" value="THH18586.1"/>
    <property type="molecule type" value="Genomic_DNA"/>
</dbReference>
<name>A0A4S4M0N0_9AGAM</name>
<evidence type="ECO:0000256" key="1">
    <source>
        <dbReference type="SAM" id="MobiDB-lite"/>
    </source>
</evidence>